<organism evidence="4 5">
    <name type="scientific">Thermincola potens (strain JR)</name>
    <dbReference type="NCBI Taxonomy" id="635013"/>
    <lineage>
        <taxon>Bacteria</taxon>
        <taxon>Bacillati</taxon>
        <taxon>Bacillota</taxon>
        <taxon>Clostridia</taxon>
        <taxon>Eubacteriales</taxon>
        <taxon>Thermincolaceae</taxon>
        <taxon>Thermincola</taxon>
    </lineage>
</organism>
<dbReference type="Proteomes" id="UP000002377">
    <property type="component" value="Chromosome"/>
</dbReference>
<dbReference type="Pfam" id="PF25876">
    <property type="entry name" value="HH_MFP_RND"/>
    <property type="match status" value="1"/>
</dbReference>
<feature type="domain" description="YknX-like C-terminal permuted SH3-like" evidence="3">
    <location>
        <begin position="298"/>
        <end position="360"/>
    </location>
</feature>
<dbReference type="InterPro" id="IPR006143">
    <property type="entry name" value="RND_pump_MFP"/>
</dbReference>
<dbReference type="HOGENOM" id="CLU_018816_1_2_9"/>
<dbReference type="EMBL" id="CP002028">
    <property type="protein sequence ID" value="ADG82650.1"/>
    <property type="molecule type" value="Genomic_DNA"/>
</dbReference>
<dbReference type="GO" id="GO:0015562">
    <property type="term" value="F:efflux transmembrane transporter activity"/>
    <property type="evidence" value="ECO:0007669"/>
    <property type="project" value="TreeGrafter"/>
</dbReference>
<evidence type="ECO:0000259" key="3">
    <source>
        <dbReference type="Pfam" id="PF25989"/>
    </source>
</evidence>
<name>D5X7T0_THEPJ</name>
<dbReference type="PANTHER" id="PTHR30469">
    <property type="entry name" value="MULTIDRUG RESISTANCE PROTEIN MDTA"/>
    <property type="match status" value="1"/>
</dbReference>
<evidence type="ECO:0000256" key="1">
    <source>
        <dbReference type="ARBA" id="ARBA00009477"/>
    </source>
</evidence>
<dbReference type="STRING" id="635013.TherJR_1801"/>
<dbReference type="eggNOG" id="COG0845">
    <property type="taxonomic scope" value="Bacteria"/>
</dbReference>
<protein>
    <submittedName>
        <fullName evidence="4">Efflux transporter, RND family, MFP subunit</fullName>
    </submittedName>
</protein>
<dbReference type="SUPFAM" id="SSF111369">
    <property type="entry name" value="HlyD-like secretion proteins"/>
    <property type="match status" value="1"/>
</dbReference>
<dbReference type="RefSeq" id="WP_013120662.1">
    <property type="nucleotide sequence ID" value="NC_014152.1"/>
</dbReference>
<dbReference type="Gene3D" id="2.40.420.20">
    <property type="match status" value="1"/>
</dbReference>
<dbReference type="NCBIfam" id="TIGR01730">
    <property type="entry name" value="RND_mfp"/>
    <property type="match status" value="1"/>
</dbReference>
<keyword evidence="5" id="KW-1185">Reference proteome</keyword>
<proteinExistence type="inferred from homology"/>
<dbReference type="Gene3D" id="2.40.30.170">
    <property type="match status" value="1"/>
</dbReference>
<dbReference type="GO" id="GO:1990281">
    <property type="term" value="C:efflux pump complex"/>
    <property type="evidence" value="ECO:0007669"/>
    <property type="project" value="TreeGrafter"/>
</dbReference>
<dbReference type="InterPro" id="IPR058624">
    <property type="entry name" value="MdtA-like_HH"/>
</dbReference>
<dbReference type="AlphaFoldDB" id="D5X7T0"/>
<reference evidence="4 5" key="1">
    <citation type="submission" date="2010-05" db="EMBL/GenBank/DDBJ databases">
        <title>Complete sequence of Thermincola sp. JR.</title>
        <authorList>
            <consortium name="US DOE Joint Genome Institute"/>
            <person name="Lucas S."/>
            <person name="Copeland A."/>
            <person name="Lapidus A."/>
            <person name="Cheng J.-F."/>
            <person name="Bruce D."/>
            <person name="Goodwin L."/>
            <person name="Pitluck S."/>
            <person name="Chertkov O."/>
            <person name="Detter J.C."/>
            <person name="Han C."/>
            <person name="Tapia R."/>
            <person name="Land M."/>
            <person name="Hauser L."/>
            <person name="Kyrpides N."/>
            <person name="Mikhailova N."/>
            <person name="Hazen T.C."/>
            <person name="Woyke T."/>
        </authorList>
    </citation>
    <scope>NUCLEOTIDE SEQUENCE [LARGE SCALE GENOMIC DNA]</scope>
    <source>
        <strain evidence="4 5">JR</strain>
    </source>
</reference>
<accession>D5X7T0</accession>
<comment type="similarity">
    <text evidence="1">Belongs to the membrane fusion protein (MFP) (TC 8.A.1) family.</text>
</comment>
<dbReference type="Gene3D" id="1.10.287.470">
    <property type="entry name" value="Helix hairpin bin"/>
    <property type="match status" value="1"/>
</dbReference>
<dbReference type="InterPro" id="IPR058637">
    <property type="entry name" value="YknX-like_C"/>
</dbReference>
<evidence type="ECO:0000313" key="4">
    <source>
        <dbReference type="EMBL" id="ADG82650.1"/>
    </source>
</evidence>
<feature type="domain" description="Multidrug resistance protein MdtA-like alpha-helical hairpin" evidence="2">
    <location>
        <begin position="125"/>
        <end position="176"/>
    </location>
</feature>
<evidence type="ECO:0000259" key="2">
    <source>
        <dbReference type="Pfam" id="PF25876"/>
    </source>
</evidence>
<dbReference type="KEGG" id="tjr:TherJR_1801"/>
<evidence type="ECO:0000313" key="5">
    <source>
        <dbReference type="Proteomes" id="UP000002377"/>
    </source>
</evidence>
<dbReference type="Gene3D" id="2.40.50.100">
    <property type="match status" value="1"/>
</dbReference>
<dbReference type="PANTHER" id="PTHR30469:SF15">
    <property type="entry name" value="HLYD FAMILY OF SECRETION PROTEINS"/>
    <property type="match status" value="1"/>
</dbReference>
<dbReference type="Pfam" id="PF25989">
    <property type="entry name" value="YknX_C"/>
    <property type="match status" value="1"/>
</dbReference>
<gene>
    <name evidence="4" type="ordered locus">TherJR_1801</name>
</gene>
<sequence>MKTSIKKYLAASIIILVLLGIFTGFRIKQLKKVPEVQTDVGYPVETITAKTGAISEGISYVGTVEPGMEVDLAPKISARILSVSGREGEIIKAGQLAVALDNEDLQGRINSLSQKVETTKISLDYWNSQVQRYETLFKEGAISEQNFRQIIFSRDTAQSSYEEAKAALEEARISLANSTIYSPMTGTIIAVYSYPGDMAVPGKPILTIADTRKLKVTVKVVEEDLIKLKRGMKVNLSPVNSTKYYTATITEIFPTLDKTIRTGSVEIAVPPDMIKDYNLKLGMSINVFFIFGEKKDAVLVPKQAVVTEGSNTYLYVVNNGKAAKRKVTTGISNDKFIEIISGLKSGEKIITSGLSEIYDGRLLYLRK</sequence>
<dbReference type="OrthoDB" id="1725043at2"/>